<keyword evidence="1" id="KW-0812">Transmembrane</keyword>
<evidence type="ECO:0000256" key="1">
    <source>
        <dbReference type="SAM" id="Phobius"/>
    </source>
</evidence>
<dbReference type="Proteomes" id="UP000288086">
    <property type="component" value="Unassembled WGS sequence"/>
</dbReference>
<reference evidence="2 3" key="1">
    <citation type="submission" date="2017-01" db="EMBL/GenBank/DDBJ databases">
        <title>The cable genome- insights into the physiology and evolution of filamentous bacteria capable of sulfide oxidation via long distance electron transfer.</title>
        <authorList>
            <person name="Schreiber L."/>
            <person name="Bjerg J.T."/>
            <person name="Boggild A."/>
            <person name="Van De Vossenberg J."/>
            <person name="Meysman F."/>
            <person name="Nielsen L.P."/>
            <person name="Schramm A."/>
            <person name="Kjeldsen K.U."/>
        </authorList>
    </citation>
    <scope>NUCLEOTIDE SEQUENCE [LARGE SCALE GENOMIC DNA]</scope>
    <source>
        <strain evidence="2">A1</strain>
    </source>
</reference>
<comment type="caution">
    <text evidence="2">The sequence shown here is derived from an EMBL/GenBank/DDBJ whole genome shotgun (WGS) entry which is preliminary data.</text>
</comment>
<feature type="non-terminal residue" evidence="2">
    <location>
        <position position="1"/>
    </location>
</feature>
<accession>A0A3S3SSV1</accession>
<evidence type="ECO:0000313" key="3">
    <source>
        <dbReference type="Proteomes" id="UP000288086"/>
    </source>
</evidence>
<proteinExistence type="predicted"/>
<protein>
    <submittedName>
        <fullName evidence="2">Uncharacterized protein</fullName>
    </submittedName>
</protein>
<keyword evidence="1" id="KW-0472">Membrane</keyword>
<keyword evidence="3" id="KW-1185">Reference proteome</keyword>
<evidence type="ECO:0000313" key="2">
    <source>
        <dbReference type="EMBL" id="RWX49239.1"/>
    </source>
</evidence>
<gene>
    <name evidence="2" type="ORF">VT98_10671</name>
</gene>
<organism evidence="2 3">
    <name type="scientific">Candidatus Electrothrix communis</name>
    <dbReference type="NCBI Taxonomy" id="1859133"/>
    <lineage>
        <taxon>Bacteria</taxon>
        <taxon>Pseudomonadati</taxon>
        <taxon>Thermodesulfobacteriota</taxon>
        <taxon>Desulfobulbia</taxon>
        <taxon>Desulfobulbales</taxon>
        <taxon>Desulfobulbaceae</taxon>
        <taxon>Candidatus Electrothrix</taxon>
    </lineage>
</organism>
<keyword evidence="1" id="KW-1133">Transmembrane helix</keyword>
<sequence>LAPRHQALLMPIVGSAWLTMRFGWLWLILPAAAMALLSWLGMRRMQVVRKEEL</sequence>
<dbReference type="EMBL" id="MTKP01000067">
    <property type="protein sequence ID" value="RWX49239.1"/>
    <property type="molecule type" value="Genomic_DNA"/>
</dbReference>
<name>A0A3S3SSV1_9BACT</name>
<feature type="transmembrane region" description="Helical" evidence="1">
    <location>
        <begin position="23"/>
        <end position="42"/>
    </location>
</feature>
<dbReference type="AlphaFoldDB" id="A0A3S3SSV1"/>